<reference evidence="11 12" key="1">
    <citation type="submission" date="2019-02" db="EMBL/GenBank/DDBJ databases">
        <title>Deep-cultivation of Planctomycetes and their phenomic and genomic characterization uncovers novel biology.</title>
        <authorList>
            <person name="Wiegand S."/>
            <person name="Jogler M."/>
            <person name="Boedeker C."/>
            <person name="Pinto D."/>
            <person name="Vollmers J."/>
            <person name="Rivas-Marin E."/>
            <person name="Kohn T."/>
            <person name="Peeters S.H."/>
            <person name="Heuer A."/>
            <person name="Rast P."/>
            <person name="Oberbeckmann S."/>
            <person name="Bunk B."/>
            <person name="Jeske O."/>
            <person name="Meyerdierks A."/>
            <person name="Storesund J.E."/>
            <person name="Kallscheuer N."/>
            <person name="Luecker S."/>
            <person name="Lage O.M."/>
            <person name="Pohl T."/>
            <person name="Merkel B.J."/>
            <person name="Hornburger P."/>
            <person name="Mueller R.-W."/>
            <person name="Bruemmer F."/>
            <person name="Labrenz M."/>
            <person name="Spormann A.M."/>
            <person name="Op den Camp H."/>
            <person name="Overmann J."/>
            <person name="Amann R."/>
            <person name="Jetten M.S.M."/>
            <person name="Mascher T."/>
            <person name="Medema M.H."/>
            <person name="Devos D.P."/>
            <person name="Kaster A.-K."/>
            <person name="Ovreas L."/>
            <person name="Rohde M."/>
            <person name="Galperin M.Y."/>
            <person name="Jogler C."/>
        </authorList>
    </citation>
    <scope>NUCLEOTIDE SEQUENCE [LARGE SCALE GENOMIC DNA]</scope>
    <source>
        <strain evidence="11 12">V22</strain>
    </source>
</reference>
<comment type="cofactor">
    <cofactor evidence="4">
        <name>Zn(2+)</name>
        <dbReference type="ChEBI" id="CHEBI:29105"/>
    </cofactor>
</comment>
<dbReference type="CDD" id="cd00429">
    <property type="entry name" value="RPE"/>
    <property type="match status" value="1"/>
</dbReference>
<comment type="pathway">
    <text evidence="10">Carbohydrate degradation.</text>
</comment>
<feature type="active site" description="Proton donor" evidence="10">
    <location>
        <position position="228"/>
    </location>
</feature>
<feature type="binding site" evidence="10">
    <location>
        <begin position="199"/>
        <end position="202"/>
    </location>
    <ligand>
        <name>substrate</name>
    </ligand>
</feature>
<keyword evidence="9 10" id="KW-0413">Isomerase</keyword>
<evidence type="ECO:0000256" key="9">
    <source>
        <dbReference type="ARBA" id="ARBA00023235"/>
    </source>
</evidence>
<organism evidence="11 12">
    <name type="scientific">Calycomorphotria hydatis</name>
    <dbReference type="NCBI Taxonomy" id="2528027"/>
    <lineage>
        <taxon>Bacteria</taxon>
        <taxon>Pseudomonadati</taxon>
        <taxon>Planctomycetota</taxon>
        <taxon>Planctomycetia</taxon>
        <taxon>Planctomycetales</taxon>
        <taxon>Planctomycetaceae</taxon>
        <taxon>Calycomorphotria</taxon>
    </lineage>
</organism>
<dbReference type="NCBIfam" id="TIGR01163">
    <property type="entry name" value="rpe"/>
    <property type="match status" value="1"/>
</dbReference>
<dbReference type="KEGG" id="chya:V22_14820"/>
<evidence type="ECO:0000256" key="8">
    <source>
        <dbReference type="ARBA" id="ARBA00022723"/>
    </source>
</evidence>
<dbReference type="GO" id="GO:0005737">
    <property type="term" value="C:cytoplasm"/>
    <property type="evidence" value="ECO:0007669"/>
    <property type="project" value="UniProtKB-ARBA"/>
</dbReference>
<proteinExistence type="inferred from homology"/>
<gene>
    <name evidence="10 11" type="primary">rpe</name>
    <name evidence="11" type="ORF">V22_14820</name>
</gene>
<dbReference type="PANTHER" id="PTHR11749">
    <property type="entry name" value="RIBULOSE-5-PHOSPHATE-3-EPIMERASE"/>
    <property type="match status" value="1"/>
</dbReference>
<comment type="cofactor">
    <cofactor evidence="3">
        <name>Co(2+)</name>
        <dbReference type="ChEBI" id="CHEBI:48828"/>
    </cofactor>
</comment>
<evidence type="ECO:0000313" key="11">
    <source>
        <dbReference type="EMBL" id="QDT64251.1"/>
    </source>
</evidence>
<comment type="cofactor">
    <cofactor evidence="10">
        <name>a divalent metal cation</name>
        <dbReference type="ChEBI" id="CHEBI:60240"/>
    </cofactor>
    <text evidence="10">Binds 1 divalent metal cation per subunit.</text>
</comment>
<keyword evidence="12" id="KW-1185">Reference proteome</keyword>
<comment type="cofactor">
    <cofactor evidence="5">
        <name>Fe(2+)</name>
        <dbReference type="ChEBI" id="CHEBI:29033"/>
    </cofactor>
</comment>
<dbReference type="Pfam" id="PF00834">
    <property type="entry name" value="Ribul_P_3_epim"/>
    <property type="match status" value="1"/>
</dbReference>
<protein>
    <recommendedName>
        <fullName evidence="7 10">Ribulose-phosphate 3-epimerase</fullName>
        <ecNumber evidence="7 10">5.1.3.1</ecNumber>
    </recommendedName>
</protein>
<keyword evidence="10" id="KW-0119">Carbohydrate metabolism</keyword>
<dbReference type="EC" id="5.1.3.1" evidence="7 10"/>
<keyword evidence="8 10" id="KW-0479">Metal-binding</keyword>
<dbReference type="EMBL" id="CP036316">
    <property type="protein sequence ID" value="QDT64251.1"/>
    <property type="molecule type" value="Genomic_DNA"/>
</dbReference>
<dbReference type="InterPro" id="IPR000056">
    <property type="entry name" value="Ribul_P_3_epim-like"/>
</dbReference>
<dbReference type="FunFam" id="3.20.20.70:FF:000004">
    <property type="entry name" value="Ribulose-phosphate 3-epimerase"/>
    <property type="match status" value="1"/>
</dbReference>
<evidence type="ECO:0000256" key="7">
    <source>
        <dbReference type="ARBA" id="ARBA00013188"/>
    </source>
</evidence>
<dbReference type="AlphaFoldDB" id="A0A517T799"/>
<comment type="function">
    <text evidence="10">Catalyzes the reversible epimerization of D-ribulose 5-phosphate to D-xylulose 5-phosphate.</text>
</comment>
<feature type="binding site" evidence="10">
    <location>
        <position position="228"/>
    </location>
    <ligand>
        <name>a divalent metal cation</name>
        <dbReference type="ChEBI" id="CHEBI:60240"/>
    </ligand>
</feature>
<comment type="catalytic activity">
    <reaction evidence="1 10">
        <text>D-ribulose 5-phosphate = D-xylulose 5-phosphate</text>
        <dbReference type="Rhea" id="RHEA:13677"/>
        <dbReference type="ChEBI" id="CHEBI:57737"/>
        <dbReference type="ChEBI" id="CHEBI:58121"/>
        <dbReference type="EC" id="5.1.3.1"/>
    </reaction>
</comment>
<dbReference type="GO" id="GO:0019323">
    <property type="term" value="P:pentose catabolic process"/>
    <property type="evidence" value="ECO:0007669"/>
    <property type="project" value="UniProtKB-UniRule"/>
</dbReference>
<name>A0A517T799_9PLAN</name>
<sequence length="277" mass="30074">MLSGNGWTKARNSATIPGLCHFSETSAGWHHSPNVPLLRTMNQPTNSRSATLAKLKCGKPIIAPSMLKCDFGDMRGEFSRLAEVDTPVLHWDVMDGHFVPNLTYGAAVIERYREHTDLIFDTHLMITSPERWWKDYAKAGCQTITFHLEAVEDPRPLLEEIREADIVAGLTINPDTPVSAVEPYLDYCDQVLVMSVNPGFGGQSFMPSALPKLRSLRESREELLLAVDGGIAVDTIGDVAAAGAELFVAGSSVFGKPDYRAAAQGLVESALSGIATC</sequence>
<feature type="binding site" evidence="10">
    <location>
        <position position="123"/>
    </location>
    <ligand>
        <name>a divalent metal cation</name>
        <dbReference type="ChEBI" id="CHEBI:60240"/>
    </ligand>
</feature>
<evidence type="ECO:0000256" key="4">
    <source>
        <dbReference type="ARBA" id="ARBA00001947"/>
    </source>
</evidence>
<evidence type="ECO:0000256" key="5">
    <source>
        <dbReference type="ARBA" id="ARBA00001954"/>
    </source>
</evidence>
<evidence type="ECO:0000256" key="2">
    <source>
        <dbReference type="ARBA" id="ARBA00001936"/>
    </source>
</evidence>
<dbReference type="GO" id="GO:0006098">
    <property type="term" value="P:pentose-phosphate shunt"/>
    <property type="evidence" value="ECO:0007669"/>
    <property type="project" value="UniProtKB-UniRule"/>
</dbReference>
<feature type="binding site" evidence="10">
    <location>
        <begin position="228"/>
        <end position="230"/>
    </location>
    <ligand>
        <name>substrate</name>
    </ligand>
</feature>
<feature type="binding site" evidence="10">
    <location>
        <position position="123"/>
    </location>
    <ligand>
        <name>substrate</name>
    </ligand>
</feature>
<dbReference type="Proteomes" id="UP000319976">
    <property type="component" value="Chromosome"/>
</dbReference>
<dbReference type="InterPro" id="IPR026019">
    <property type="entry name" value="Ribul_P_3_epim"/>
</dbReference>
<evidence type="ECO:0000313" key="12">
    <source>
        <dbReference type="Proteomes" id="UP000319976"/>
    </source>
</evidence>
<feature type="binding site" evidence="10">
    <location>
        <position position="92"/>
    </location>
    <ligand>
        <name>a divalent metal cation</name>
        <dbReference type="ChEBI" id="CHEBI:60240"/>
    </ligand>
</feature>
<dbReference type="NCBIfam" id="NF004076">
    <property type="entry name" value="PRK05581.1-4"/>
    <property type="match status" value="1"/>
</dbReference>
<accession>A0A517T799</accession>
<feature type="active site" description="Proton acceptor" evidence="10">
    <location>
        <position position="92"/>
    </location>
</feature>
<dbReference type="Gene3D" id="3.20.20.70">
    <property type="entry name" value="Aldolase class I"/>
    <property type="match status" value="1"/>
</dbReference>
<evidence type="ECO:0000256" key="3">
    <source>
        <dbReference type="ARBA" id="ARBA00001941"/>
    </source>
</evidence>
<evidence type="ECO:0000256" key="1">
    <source>
        <dbReference type="ARBA" id="ARBA00001782"/>
    </source>
</evidence>
<dbReference type="SUPFAM" id="SSF51366">
    <property type="entry name" value="Ribulose-phoshate binding barrel"/>
    <property type="match status" value="1"/>
</dbReference>
<dbReference type="PROSITE" id="PS01086">
    <property type="entry name" value="RIBUL_P_3_EPIMER_2"/>
    <property type="match status" value="1"/>
</dbReference>
<evidence type="ECO:0000256" key="10">
    <source>
        <dbReference type="HAMAP-Rule" id="MF_02227"/>
    </source>
</evidence>
<evidence type="ECO:0000256" key="6">
    <source>
        <dbReference type="ARBA" id="ARBA00009541"/>
    </source>
</evidence>
<dbReference type="InterPro" id="IPR013785">
    <property type="entry name" value="Aldolase_TIM"/>
</dbReference>
<comment type="cofactor">
    <cofactor evidence="2">
        <name>Mn(2+)</name>
        <dbReference type="ChEBI" id="CHEBI:29035"/>
    </cofactor>
</comment>
<dbReference type="GO" id="GO:0004750">
    <property type="term" value="F:D-ribulose-phosphate 3-epimerase activity"/>
    <property type="evidence" value="ECO:0007669"/>
    <property type="project" value="UniProtKB-UniRule"/>
</dbReference>
<feature type="binding site" evidence="10">
    <location>
        <position position="90"/>
    </location>
    <ligand>
        <name>a divalent metal cation</name>
        <dbReference type="ChEBI" id="CHEBI:60240"/>
    </ligand>
</feature>
<feature type="binding site" evidence="10">
    <location>
        <position position="65"/>
    </location>
    <ligand>
        <name>substrate</name>
    </ligand>
</feature>
<dbReference type="HAMAP" id="MF_02227">
    <property type="entry name" value="RPE"/>
    <property type="match status" value="1"/>
</dbReference>
<feature type="binding site" evidence="10">
    <location>
        <begin position="250"/>
        <end position="251"/>
    </location>
    <ligand>
        <name>substrate</name>
    </ligand>
</feature>
<dbReference type="InterPro" id="IPR011060">
    <property type="entry name" value="RibuloseP-bd_barrel"/>
</dbReference>
<comment type="similarity">
    <text evidence="6 10">Belongs to the ribulose-phosphate 3-epimerase family.</text>
</comment>
<dbReference type="GO" id="GO:0046872">
    <property type="term" value="F:metal ion binding"/>
    <property type="evidence" value="ECO:0007669"/>
    <property type="project" value="UniProtKB-UniRule"/>
</dbReference>